<comment type="similarity">
    <text evidence="1">Belongs to the protein-tyrosine phosphatase family.</text>
</comment>
<accession>A0A917DZD3</accession>
<protein>
    <submittedName>
        <fullName evidence="3">Protein-tyrosine-phosphatase</fullName>
    </submittedName>
</protein>
<dbReference type="InterPro" id="IPR016130">
    <property type="entry name" value="Tyr_Pase_AS"/>
</dbReference>
<reference evidence="3" key="2">
    <citation type="submission" date="2020-09" db="EMBL/GenBank/DDBJ databases">
        <authorList>
            <person name="Sun Q."/>
            <person name="Zhou Y."/>
        </authorList>
    </citation>
    <scope>NUCLEOTIDE SEQUENCE</scope>
    <source>
        <strain evidence="3">CGMCC 1.15360</strain>
    </source>
</reference>
<dbReference type="RefSeq" id="WP_066770539.1">
    <property type="nucleotide sequence ID" value="NZ_BMIP01000017.1"/>
</dbReference>
<dbReference type="SUPFAM" id="SSF52799">
    <property type="entry name" value="(Phosphotyrosine protein) phosphatases II"/>
    <property type="match status" value="1"/>
</dbReference>
<proteinExistence type="inferred from homology"/>
<organism evidence="3 4">
    <name type="scientific">Croceicoccus mobilis</name>
    <dbReference type="NCBI Taxonomy" id="1703339"/>
    <lineage>
        <taxon>Bacteria</taxon>
        <taxon>Pseudomonadati</taxon>
        <taxon>Pseudomonadota</taxon>
        <taxon>Alphaproteobacteria</taxon>
        <taxon>Sphingomonadales</taxon>
        <taxon>Erythrobacteraceae</taxon>
        <taxon>Croceicoccus</taxon>
    </lineage>
</organism>
<dbReference type="InterPro" id="IPR000387">
    <property type="entry name" value="Tyr_Pase_dom"/>
</dbReference>
<name>A0A917DZD3_9SPHN</name>
<dbReference type="PROSITE" id="PS00383">
    <property type="entry name" value="TYR_PHOSPHATASE_1"/>
    <property type="match status" value="1"/>
</dbReference>
<dbReference type="Proteomes" id="UP000612349">
    <property type="component" value="Unassembled WGS sequence"/>
</dbReference>
<dbReference type="InterPro" id="IPR026893">
    <property type="entry name" value="Tyr/Ser_Pase_IphP-type"/>
</dbReference>
<reference evidence="3" key="1">
    <citation type="journal article" date="2014" name="Int. J. Syst. Evol. Microbiol.">
        <title>Complete genome sequence of Corynebacterium casei LMG S-19264T (=DSM 44701T), isolated from a smear-ripened cheese.</title>
        <authorList>
            <consortium name="US DOE Joint Genome Institute (JGI-PGF)"/>
            <person name="Walter F."/>
            <person name="Albersmeier A."/>
            <person name="Kalinowski J."/>
            <person name="Ruckert C."/>
        </authorList>
    </citation>
    <scope>NUCLEOTIDE SEQUENCE</scope>
    <source>
        <strain evidence="3">CGMCC 1.15360</strain>
    </source>
</reference>
<dbReference type="Gene3D" id="3.90.190.10">
    <property type="entry name" value="Protein tyrosine phosphatase superfamily"/>
    <property type="match status" value="1"/>
</dbReference>
<dbReference type="PANTHER" id="PTHR31126:SF1">
    <property type="entry name" value="TYROSINE SPECIFIC PROTEIN PHOSPHATASES DOMAIN-CONTAINING PROTEIN"/>
    <property type="match status" value="1"/>
</dbReference>
<feature type="domain" description="Tyrosine specific protein phosphatases" evidence="2">
    <location>
        <begin position="129"/>
        <end position="179"/>
    </location>
</feature>
<dbReference type="InterPro" id="IPR029021">
    <property type="entry name" value="Prot-tyrosine_phosphatase-like"/>
</dbReference>
<dbReference type="Pfam" id="PF13350">
    <property type="entry name" value="Y_phosphatase3"/>
    <property type="match status" value="1"/>
</dbReference>
<evidence type="ECO:0000256" key="1">
    <source>
        <dbReference type="ARBA" id="ARBA00009580"/>
    </source>
</evidence>
<evidence type="ECO:0000313" key="4">
    <source>
        <dbReference type="Proteomes" id="UP000612349"/>
    </source>
</evidence>
<sequence length="263" mass="28210">MTTPTTSASRDSRFVPLAGTHNFRRVEGWQTPQGARLRSGALLRSSGLEELTRGDTDRLDALGIARVIDLRSTGECAADPSNWHGAPPPTWRGATCAAAANLATLIKGPPLTLDQLEGELMGVYAAFPIDLASALRAAFDALERDDGALLVHCAAGKDRTGFVIAMILRALGIREEDVVADYLMTNESFADACIRFQKRALLAGMEARTPGAVRLMLSASTSFLDRADRAIIAGWGGMDAYLEEVAGLGRDRRDAIRARLIEA</sequence>
<dbReference type="PROSITE" id="PS50056">
    <property type="entry name" value="TYR_PHOSPHATASE_2"/>
    <property type="match status" value="1"/>
</dbReference>
<dbReference type="PANTHER" id="PTHR31126">
    <property type="entry name" value="TYROSINE-PROTEIN PHOSPHATASE"/>
    <property type="match status" value="1"/>
</dbReference>
<evidence type="ECO:0000259" key="2">
    <source>
        <dbReference type="PROSITE" id="PS50056"/>
    </source>
</evidence>
<dbReference type="OrthoDB" id="1188001at2"/>
<comment type="caution">
    <text evidence="3">The sequence shown here is derived from an EMBL/GenBank/DDBJ whole genome shotgun (WGS) entry which is preliminary data.</text>
</comment>
<dbReference type="GO" id="GO:0004721">
    <property type="term" value="F:phosphoprotein phosphatase activity"/>
    <property type="evidence" value="ECO:0007669"/>
    <property type="project" value="InterPro"/>
</dbReference>
<dbReference type="EMBL" id="BMIP01000017">
    <property type="protein sequence ID" value="GGD84716.1"/>
    <property type="molecule type" value="Genomic_DNA"/>
</dbReference>
<gene>
    <name evidence="3" type="ORF">GCM10010990_38420</name>
</gene>
<evidence type="ECO:0000313" key="3">
    <source>
        <dbReference type="EMBL" id="GGD84716.1"/>
    </source>
</evidence>
<keyword evidence="4" id="KW-1185">Reference proteome</keyword>
<dbReference type="AlphaFoldDB" id="A0A917DZD3"/>